<dbReference type="PANTHER" id="PTHR17408:SF0">
    <property type="entry name" value="HISTONE RNA HAIRPIN-BINDING PROTEIN"/>
    <property type="match status" value="1"/>
</dbReference>
<comment type="caution">
    <text evidence="5">The sequence shown here is derived from an EMBL/GenBank/DDBJ whole genome shotgun (WGS) entry which is preliminary data.</text>
</comment>
<evidence type="ECO:0000256" key="3">
    <source>
        <dbReference type="SAM" id="MobiDB-lite"/>
    </source>
</evidence>
<reference evidence="5 6" key="1">
    <citation type="submission" date="2023-08" db="EMBL/GenBank/DDBJ databases">
        <title>A Necator americanus chromosomal reference genome.</title>
        <authorList>
            <person name="Ilik V."/>
            <person name="Petrzelkova K.J."/>
            <person name="Pardy F."/>
            <person name="Fuh T."/>
            <person name="Niatou-Singa F.S."/>
            <person name="Gouil Q."/>
            <person name="Baker L."/>
            <person name="Ritchie M.E."/>
            <person name="Jex A.R."/>
            <person name="Gazzola D."/>
            <person name="Li H."/>
            <person name="Toshio Fujiwara R."/>
            <person name="Zhan B."/>
            <person name="Aroian R.V."/>
            <person name="Pafco B."/>
            <person name="Schwarz E.M."/>
        </authorList>
    </citation>
    <scope>NUCLEOTIDE SEQUENCE [LARGE SCALE GENOMIC DNA]</scope>
    <source>
        <strain evidence="5 6">Aroian</strain>
        <tissue evidence="5">Whole animal</tissue>
    </source>
</reference>
<keyword evidence="6" id="KW-1185">Reference proteome</keyword>
<evidence type="ECO:0000259" key="4">
    <source>
        <dbReference type="Pfam" id="PF15247"/>
    </source>
</evidence>
<name>A0ABR1C6W4_NECAM</name>
<organism evidence="5 6">
    <name type="scientific">Necator americanus</name>
    <name type="common">Human hookworm</name>
    <dbReference type="NCBI Taxonomy" id="51031"/>
    <lineage>
        <taxon>Eukaryota</taxon>
        <taxon>Metazoa</taxon>
        <taxon>Ecdysozoa</taxon>
        <taxon>Nematoda</taxon>
        <taxon>Chromadorea</taxon>
        <taxon>Rhabditida</taxon>
        <taxon>Rhabditina</taxon>
        <taxon>Rhabditomorpha</taxon>
        <taxon>Strongyloidea</taxon>
        <taxon>Ancylostomatidae</taxon>
        <taxon>Bunostominae</taxon>
        <taxon>Necator</taxon>
    </lineage>
</organism>
<evidence type="ECO:0000313" key="5">
    <source>
        <dbReference type="EMBL" id="KAK6733900.1"/>
    </source>
</evidence>
<evidence type="ECO:0000256" key="1">
    <source>
        <dbReference type="ARBA" id="ARBA00006151"/>
    </source>
</evidence>
<comment type="similarity">
    <text evidence="1">Belongs to the SLBP family.</text>
</comment>
<feature type="domain" description="Histone RNA hairpin-binding protein RNA-binding" evidence="4">
    <location>
        <begin position="245"/>
        <end position="312"/>
    </location>
</feature>
<sequence length="481" mass="54769">MLRYGAPIEASFTHLRGRFVCSITASLPHVVDTFGLVSTSWPHQLTTRHVKKSVTSISSIFNEAEFSPLNSSWAEITANDESLNGSIMESLSKSEARRNRKAAVPKKVNSKPKFVRSLELTEEIMTSSRRSERVKDKIESVRIESRTRIEVASTRTQESRKRHLSAASSITLNEDCEGCSPIKRIPPTGSTSSGRPARKNLKTETPTRSPFRSRRLFTDSPKSNQLKEFTPKDFWEDPTLGWCKDQATLDRRTKEIERAKEKPVYARYLEEIPRHLRVKGIHPRTPNKHINFSRRSWDAQMKSWKRSLYDWAGEEPSDSVNTSFCSHSSDEIKKEEEQENRCQSVLRSVREIEEIQVRPETDAMASLLGHFDMDSRRGDESTLKAPTNTLIDIRCNSVTSCARSGAVDLLLFTSPLEGGEDATWNTTASMWLVVRMLRNPVFFRLSKKIYLVVCGQTWIARILASTKAATKNDAVDREERK</sequence>
<protein>
    <recommendedName>
        <fullName evidence="4">Histone RNA hairpin-binding protein RNA-binding domain-containing protein</fullName>
    </recommendedName>
</protein>
<gene>
    <name evidence="5" type="primary">Necator_chrII.g5374</name>
    <name evidence="5" type="ORF">RB195_017581</name>
</gene>
<dbReference type="EMBL" id="JAVFWL010000002">
    <property type="protein sequence ID" value="KAK6733900.1"/>
    <property type="molecule type" value="Genomic_DNA"/>
</dbReference>
<evidence type="ECO:0000256" key="2">
    <source>
        <dbReference type="ARBA" id="ARBA00022884"/>
    </source>
</evidence>
<evidence type="ECO:0000313" key="6">
    <source>
        <dbReference type="Proteomes" id="UP001303046"/>
    </source>
</evidence>
<dbReference type="InterPro" id="IPR029344">
    <property type="entry name" value="SLBP_RNA_bind"/>
</dbReference>
<dbReference type="Proteomes" id="UP001303046">
    <property type="component" value="Unassembled WGS sequence"/>
</dbReference>
<keyword evidence="2" id="KW-0694">RNA-binding</keyword>
<proteinExistence type="inferred from homology"/>
<dbReference type="Gene3D" id="1.10.8.1120">
    <property type="entry name" value="Histone RNA hairpin-binding protein RNA-binding domain"/>
    <property type="match status" value="1"/>
</dbReference>
<feature type="region of interest" description="Disordered" evidence="3">
    <location>
        <begin position="181"/>
        <end position="227"/>
    </location>
</feature>
<accession>A0ABR1C6W4</accession>
<dbReference type="InterPro" id="IPR038294">
    <property type="entry name" value="SLBP_RNA_bind_sf"/>
</dbReference>
<dbReference type="Pfam" id="PF15247">
    <property type="entry name" value="SLBP_RNA_bind"/>
    <property type="match status" value="1"/>
</dbReference>
<dbReference type="PANTHER" id="PTHR17408">
    <property type="entry name" value="HISTONE RNA HAIRPIN-BINDING PROTEIN"/>
    <property type="match status" value="1"/>
</dbReference>
<dbReference type="InterPro" id="IPR026502">
    <property type="entry name" value="SLBP1/SLBP2"/>
</dbReference>